<feature type="region of interest" description="Disordered" evidence="1">
    <location>
        <begin position="628"/>
        <end position="659"/>
    </location>
</feature>
<dbReference type="NCBIfam" id="NF033510">
    <property type="entry name" value="Ca_tandemer"/>
    <property type="match status" value="5"/>
</dbReference>
<proteinExistence type="predicted"/>
<feature type="region of interest" description="Disordered" evidence="1">
    <location>
        <begin position="537"/>
        <end position="559"/>
    </location>
</feature>
<feature type="region of interest" description="Disordered" evidence="1">
    <location>
        <begin position="261"/>
        <end position="283"/>
    </location>
</feature>
<comment type="caution">
    <text evidence="4">The sequence shown here is derived from an EMBL/GenBank/DDBJ whole genome shotgun (WGS) entry which is preliminary data.</text>
</comment>
<dbReference type="Pfam" id="PF19077">
    <property type="entry name" value="Big_13"/>
    <property type="match status" value="5"/>
</dbReference>
<reference evidence="5" key="1">
    <citation type="journal article" date="2019" name="Int. J. Syst. Evol. Microbiol.">
        <title>The Global Catalogue of Microorganisms (GCM) 10K type strain sequencing project: providing services to taxonomists for standard genome sequencing and annotation.</title>
        <authorList>
            <consortium name="The Broad Institute Genomics Platform"/>
            <consortium name="The Broad Institute Genome Sequencing Center for Infectious Disease"/>
            <person name="Wu L."/>
            <person name="Ma J."/>
        </authorList>
    </citation>
    <scope>NUCLEOTIDE SEQUENCE [LARGE SCALE GENOMIC DNA]</scope>
    <source>
        <strain evidence="5">JCM 3369</strain>
    </source>
</reference>
<feature type="region of interest" description="Disordered" evidence="1">
    <location>
        <begin position="723"/>
        <end position="745"/>
    </location>
</feature>
<feature type="region of interest" description="Disordered" evidence="1">
    <location>
        <begin position="412"/>
        <end position="480"/>
    </location>
</feature>
<sequence length="819" mass="84038">MLSAFALGMAVVAAGPLAASPGSEPSTVLMPERPDRRTGHEPAPPSPHDRSNAPESRPPVEGEPAEGAPDGHWPRHGRRRDFSDAPDRYGVARHSIVAGLRLGARIDAERGPGRSGRARAQADDRSGFDDEDALAHRLRVSAAGTLRGTVRVRNTTRRTATLAGWLDSGRGREFAGSGRVVVFLRPGARSATLTWRGRRARRGVAFVRLRLYAGQVRDPRPTGAAGAGEVEDHRVWWRRGGAHPAPGGQPAVGGRRPVITSPRNGALLRNPTPTISGRGTPGARVTVRFTDSRTPVAYSGAVTRAGTWRVKVQWPLVDGRYKVTPSTRTGSGPAKYGRPVRLTIDTTPPAAPAITGPADGAVLSDPAPRLTGRAEPGSTVTVTGPEGQRLVRTRTRPNGAWSAVPAIRLPDGRQALTPRATDRAGNSTSGSPLTITIDTVAPAAPTITGPRPGRPSKNPTPTFTGRAEPGTTVTITGPGGRPVATAQADATGAWTATPTVGLPDGKLTLIPRATDPAGNSTPGSPFAITIDTVAPSAPTVTSPRSGAPTKNPFPTFSGRAEPGTTISLVGPGGQPVATAKADASGLWTATPAIKLPDGAQTLIPRATDPAGNATSGSPLTLTIDTVAPSAPTVTSPRSGAPSKNPFPTFSGRAEPGTTISLVGPGGQPVATAKADATGAWTVTPTIKLPDGKLTLVPRATDPAGNATSGSPLAITIDTVAPAAPTFNGGQGPLADPRPLLSGTGEPRTKLKVFADGTEACTPTVQPNGTWHCTPCIDLAPGEHQITTTATDAAGNTSPGAQGSITITPPTEERSRPHAR</sequence>
<dbReference type="RefSeq" id="WP_378063472.1">
    <property type="nucleotide sequence ID" value="NZ_JBHSXS010000012.1"/>
</dbReference>
<feature type="domain" description="Bacterial Ig-like" evidence="3">
    <location>
        <begin position="458"/>
        <end position="532"/>
    </location>
</feature>
<evidence type="ECO:0000313" key="5">
    <source>
        <dbReference type="Proteomes" id="UP001596380"/>
    </source>
</evidence>
<feature type="domain" description="Bacterial Ig-like" evidence="3">
    <location>
        <begin position="361"/>
        <end position="439"/>
    </location>
</feature>
<evidence type="ECO:0000256" key="1">
    <source>
        <dbReference type="SAM" id="MobiDB-lite"/>
    </source>
</evidence>
<dbReference type="Proteomes" id="UP001596380">
    <property type="component" value="Unassembled WGS sequence"/>
</dbReference>
<gene>
    <name evidence="4" type="ORF">ACFQKB_21455</name>
</gene>
<feature type="compositionally biased region" description="Polar residues" evidence="1">
    <location>
        <begin position="424"/>
        <end position="437"/>
    </location>
</feature>
<feature type="domain" description="Bacterial Ig-like" evidence="3">
    <location>
        <begin position="646"/>
        <end position="718"/>
    </location>
</feature>
<evidence type="ECO:0000259" key="3">
    <source>
        <dbReference type="Pfam" id="PF19077"/>
    </source>
</evidence>
<dbReference type="Gene3D" id="2.60.40.10">
    <property type="entry name" value="Immunoglobulins"/>
    <property type="match status" value="6"/>
</dbReference>
<feature type="signal peptide" evidence="2">
    <location>
        <begin position="1"/>
        <end position="19"/>
    </location>
</feature>
<keyword evidence="5" id="KW-1185">Reference proteome</keyword>
<feature type="domain" description="Bacterial Ig-like" evidence="3">
    <location>
        <begin position="549"/>
        <end position="625"/>
    </location>
</feature>
<dbReference type="InterPro" id="IPR044016">
    <property type="entry name" value="Big_13"/>
</dbReference>
<feature type="domain" description="Bacterial Ig-like" evidence="3">
    <location>
        <begin position="735"/>
        <end position="806"/>
    </location>
</feature>
<feature type="region of interest" description="Disordered" evidence="1">
    <location>
        <begin position="15"/>
        <end position="86"/>
    </location>
</feature>
<name>A0ABW2CNV7_9ACTN</name>
<feature type="region of interest" description="Disordered" evidence="1">
    <location>
        <begin position="108"/>
        <end position="128"/>
    </location>
</feature>
<protein>
    <submittedName>
        <fullName evidence="4">Ig-like domain-containing protein</fullName>
    </submittedName>
</protein>
<feature type="compositionally biased region" description="Basic and acidic residues" evidence="1">
    <location>
        <begin position="810"/>
        <end position="819"/>
    </location>
</feature>
<dbReference type="InterPro" id="IPR013783">
    <property type="entry name" value="Ig-like_fold"/>
</dbReference>
<keyword evidence="2" id="KW-0732">Signal</keyword>
<accession>A0ABW2CNV7</accession>
<evidence type="ECO:0000256" key="2">
    <source>
        <dbReference type="SAM" id="SignalP"/>
    </source>
</evidence>
<evidence type="ECO:0000313" key="4">
    <source>
        <dbReference type="EMBL" id="MFC6882336.1"/>
    </source>
</evidence>
<feature type="region of interest" description="Disordered" evidence="1">
    <location>
        <begin position="789"/>
        <end position="819"/>
    </location>
</feature>
<feature type="compositionally biased region" description="Polar residues" evidence="1">
    <location>
        <begin position="789"/>
        <end position="808"/>
    </location>
</feature>
<organism evidence="4 5">
    <name type="scientific">Actinomadura yumaensis</name>
    <dbReference type="NCBI Taxonomy" id="111807"/>
    <lineage>
        <taxon>Bacteria</taxon>
        <taxon>Bacillati</taxon>
        <taxon>Actinomycetota</taxon>
        <taxon>Actinomycetes</taxon>
        <taxon>Streptosporangiales</taxon>
        <taxon>Thermomonosporaceae</taxon>
        <taxon>Actinomadura</taxon>
    </lineage>
</organism>
<feature type="chain" id="PRO_5047226109" evidence="2">
    <location>
        <begin position="20"/>
        <end position="819"/>
    </location>
</feature>
<dbReference type="EMBL" id="JBHSXS010000012">
    <property type="protein sequence ID" value="MFC6882336.1"/>
    <property type="molecule type" value="Genomic_DNA"/>
</dbReference>